<keyword evidence="2 5" id="KW-0808">Transferase</keyword>
<dbReference type="EMBL" id="LNYS01000006">
    <property type="protein sequence ID" value="KTD51805.1"/>
    <property type="molecule type" value="Genomic_DNA"/>
</dbReference>
<keyword evidence="6" id="KW-1185">Reference proteome</keyword>
<dbReference type="InterPro" id="IPR008278">
    <property type="entry name" value="4-PPantetheinyl_Trfase_dom"/>
</dbReference>
<dbReference type="PATRIC" id="fig|45073.5.peg.682"/>
<evidence type="ECO:0000313" key="5">
    <source>
        <dbReference type="EMBL" id="KTD51805.1"/>
    </source>
</evidence>
<proteinExistence type="inferred from homology"/>
<evidence type="ECO:0000259" key="4">
    <source>
        <dbReference type="Pfam" id="PF22624"/>
    </source>
</evidence>
<dbReference type="GO" id="GO:0000287">
    <property type="term" value="F:magnesium ion binding"/>
    <property type="evidence" value="ECO:0007669"/>
    <property type="project" value="InterPro"/>
</dbReference>
<dbReference type="GO" id="GO:0008897">
    <property type="term" value="F:holo-[acyl-carrier-protein] synthase activity"/>
    <property type="evidence" value="ECO:0007669"/>
    <property type="project" value="InterPro"/>
</dbReference>
<reference evidence="5 6" key="1">
    <citation type="submission" date="2015-11" db="EMBL/GenBank/DDBJ databases">
        <title>Genomic analysis of 38 Legionella species identifies large and diverse effector repertoires.</title>
        <authorList>
            <person name="Burstein D."/>
            <person name="Amaro F."/>
            <person name="Zusman T."/>
            <person name="Lifshitz Z."/>
            <person name="Cohen O."/>
            <person name="Gilbert J.A."/>
            <person name="Pupko T."/>
            <person name="Shuman H.A."/>
            <person name="Segal G."/>
        </authorList>
    </citation>
    <scope>NUCLEOTIDE SEQUENCE [LARGE SCALE GENOMIC DNA]</scope>
    <source>
        <strain evidence="5 6">CDC#1442-AUS-E</strain>
    </source>
</reference>
<evidence type="ECO:0000256" key="2">
    <source>
        <dbReference type="ARBA" id="ARBA00022679"/>
    </source>
</evidence>
<dbReference type="Pfam" id="PF22624">
    <property type="entry name" value="AASDHPPT_N"/>
    <property type="match status" value="1"/>
</dbReference>
<comment type="similarity">
    <text evidence="1">Belongs to the P-Pant transferase superfamily. Gsp/Sfp/HetI/AcpT family.</text>
</comment>
<dbReference type="PANTHER" id="PTHR12215:SF10">
    <property type="entry name" value="L-AMINOADIPATE-SEMIALDEHYDE DEHYDROGENASE-PHOSPHOPANTETHEINYL TRANSFERASE"/>
    <property type="match status" value="1"/>
</dbReference>
<gene>
    <name evidence="5" type="ORF">Lqui_0649</name>
</gene>
<organism evidence="5 6">
    <name type="scientific">Legionella quinlivanii</name>
    <dbReference type="NCBI Taxonomy" id="45073"/>
    <lineage>
        <taxon>Bacteria</taxon>
        <taxon>Pseudomonadati</taxon>
        <taxon>Pseudomonadota</taxon>
        <taxon>Gammaproteobacteria</taxon>
        <taxon>Legionellales</taxon>
        <taxon>Legionellaceae</taxon>
        <taxon>Legionella</taxon>
    </lineage>
</organism>
<feature type="domain" description="4'-phosphopantetheinyl transferase" evidence="3">
    <location>
        <begin position="119"/>
        <end position="219"/>
    </location>
</feature>
<evidence type="ECO:0000259" key="3">
    <source>
        <dbReference type="Pfam" id="PF01648"/>
    </source>
</evidence>
<dbReference type="STRING" id="45073.Lqui_0649"/>
<sequence length="245" mass="28370">MSEFQIKPMSLKDCSLQESRIDIWEFPLSSYPENSLHLLDDTELERARRFLFEKHRRRFIASHAALRLILARYLRIPADQIEFIKGNYGKPAVRHFTEIEFNLSHSGEVGLLGIGSKHPLGIDIEQFSARSLKGLANYAFSPEEVQEFNRVPKLLQVLTFFKIWAKKEAFIKASGLGLHYPTQSFSVPVFKDQAEIFDSLHQKNWLMRSCMPHPGYAAALCYEPAIETLRGLKLEKLEWLLNEKF</sequence>
<dbReference type="SUPFAM" id="SSF56214">
    <property type="entry name" value="4'-phosphopantetheinyl transferase"/>
    <property type="match status" value="2"/>
</dbReference>
<dbReference type="Proteomes" id="UP000054618">
    <property type="component" value="Unassembled WGS sequence"/>
</dbReference>
<dbReference type="GO" id="GO:0019878">
    <property type="term" value="P:lysine biosynthetic process via aminoadipic acid"/>
    <property type="evidence" value="ECO:0007669"/>
    <property type="project" value="TreeGrafter"/>
</dbReference>
<protein>
    <submittedName>
        <fullName evidence="5">Phosphopantetheine-protein transferase</fullName>
    </submittedName>
</protein>
<dbReference type="InterPro" id="IPR050559">
    <property type="entry name" value="P-Pant_transferase_sf"/>
</dbReference>
<dbReference type="OrthoDB" id="9808281at2"/>
<evidence type="ECO:0000313" key="6">
    <source>
        <dbReference type="Proteomes" id="UP000054618"/>
    </source>
</evidence>
<dbReference type="InterPro" id="IPR055066">
    <property type="entry name" value="AASDHPPT_N"/>
</dbReference>
<dbReference type="RefSeq" id="WP_058506754.1">
    <property type="nucleotide sequence ID" value="NZ_CAAAIK010000027.1"/>
</dbReference>
<accession>A0A0W0Y485</accession>
<feature type="domain" description="4'-phosphopantetheinyl transferase N-terminal" evidence="4">
    <location>
        <begin position="33"/>
        <end position="109"/>
    </location>
</feature>
<comment type="caution">
    <text evidence="5">The sequence shown here is derived from an EMBL/GenBank/DDBJ whole genome shotgun (WGS) entry which is preliminary data.</text>
</comment>
<dbReference type="PANTHER" id="PTHR12215">
    <property type="entry name" value="PHOSPHOPANTETHEINE TRANSFERASE"/>
    <property type="match status" value="1"/>
</dbReference>
<evidence type="ECO:0000256" key="1">
    <source>
        <dbReference type="ARBA" id="ARBA00010990"/>
    </source>
</evidence>
<dbReference type="GO" id="GO:0005829">
    <property type="term" value="C:cytosol"/>
    <property type="evidence" value="ECO:0007669"/>
    <property type="project" value="TreeGrafter"/>
</dbReference>
<name>A0A0W0Y485_9GAMM</name>
<dbReference type="Pfam" id="PF01648">
    <property type="entry name" value="ACPS"/>
    <property type="match status" value="1"/>
</dbReference>
<dbReference type="AlphaFoldDB" id="A0A0W0Y485"/>
<dbReference type="Gene3D" id="3.90.470.20">
    <property type="entry name" value="4'-phosphopantetheinyl transferase domain"/>
    <property type="match status" value="2"/>
</dbReference>
<dbReference type="InterPro" id="IPR037143">
    <property type="entry name" value="4-PPantetheinyl_Trfase_dom_sf"/>
</dbReference>